<accession>A0ABY7NP38</accession>
<organism evidence="2 3">
    <name type="scientific">Sphingomonas abietis</name>
    <dbReference type="NCBI Taxonomy" id="3012344"/>
    <lineage>
        <taxon>Bacteria</taxon>
        <taxon>Pseudomonadati</taxon>
        <taxon>Pseudomonadota</taxon>
        <taxon>Alphaproteobacteria</taxon>
        <taxon>Sphingomonadales</taxon>
        <taxon>Sphingomonadaceae</taxon>
        <taxon>Sphingomonas</taxon>
    </lineage>
</organism>
<evidence type="ECO:0000313" key="3">
    <source>
        <dbReference type="Proteomes" id="UP001210865"/>
    </source>
</evidence>
<reference evidence="2 3" key="1">
    <citation type="submission" date="2022-12" db="EMBL/GenBank/DDBJ databases">
        <title>Sphingomonas abieness sp. nov., an endophytic bacterium isolated from Abies koreana.</title>
        <authorList>
            <person name="Jiang L."/>
            <person name="Lee J."/>
        </authorList>
    </citation>
    <scope>NUCLEOTIDE SEQUENCE [LARGE SCALE GENOMIC DNA]</scope>
    <source>
        <strain evidence="3">PAMB 00755</strain>
    </source>
</reference>
<gene>
    <name evidence="2" type="ORF">PBT88_03910</name>
</gene>
<feature type="signal peptide" evidence="1">
    <location>
        <begin position="1"/>
        <end position="22"/>
    </location>
</feature>
<keyword evidence="3" id="KW-1185">Reference proteome</keyword>
<name>A0ABY7NP38_9SPHN</name>
<sequence length="183" mass="18978">MPVNIARSVPLALLVGSVFALSGCNVKAHGDHGENASITIGSNEGDPAIGNGQQGLSINVPGLAAKVKLPDFHIGDDTRIEDMPMFPGTEISGVNISAQNRDGADNDSAGDVTMAFTAPDTPDKVVSWYKTQARRNGWDAVPTTGEAQFEAIKREGGHGPTHFALQIAPASGGSSGRFIVTGR</sequence>
<dbReference type="RefSeq" id="WP_270077927.1">
    <property type="nucleotide sequence ID" value="NZ_CP115174.1"/>
</dbReference>
<dbReference type="PROSITE" id="PS51257">
    <property type="entry name" value="PROKAR_LIPOPROTEIN"/>
    <property type="match status" value="1"/>
</dbReference>
<evidence type="ECO:0000313" key="2">
    <source>
        <dbReference type="EMBL" id="WBO23292.1"/>
    </source>
</evidence>
<proteinExistence type="predicted"/>
<evidence type="ECO:0000256" key="1">
    <source>
        <dbReference type="SAM" id="SignalP"/>
    </source>
</evidence>
<protein>
    <recommendedName>
        <fullName evidence="4">Lipoprotein</fullName>
    </recommendedName>
</protein>
<keyword evidence="1" id="KW-0732">Signal</keyword>
<dbReference type="EMBL" id="CP115174">
    <property type="protein sequence ID" value="WBO23292.1"/>
    <property type="molecule type" value="Genomic_DNA"/>
</dbReference>
<dbReference type="Proteomes" id="UP001210865">
    <property type="component" value="Chromosome"/>
</dbReference>
<feature type="chain" id="PRO_5045465823" description="Lipoprotein" evidence="1">
    <location>
        <begin position="23"/>
        <end position="183"/>
    </location>
</feature>
<evidence type="ECO:0008006" key="4">
    <source>
        <dbReference type="Google" id="ProtNLM"/>
    </source>
</evidence>